<feature type="transmembrane region" description="Helical" evidence="13">
    <location>
        <begin position="30"/>
        <end position="49"/>
    </location>
</feature>
<evidence type="ECO:0000256" key="12">
    <source>
        <dbReference type="RuleBase" id="RU003750"/>
    </source>
</evidence>
<keyword evidence="4 12" id="KW-0808">Transferase</keyword>
<reference evidence="14" key="1">
    <citation type="submission" date="2019-06" db="EMBL/GenBank/DDBJ databases">
        <title>Whole genome shotgun sequence of Cellulomonas cellasea NBRC 3753.</title>
        <authorList>
            <person name="Hosoyama A."/>
            <person name="Uohara A."/>
            <person name="Ohji S."/>
            <person name="Ichikawa N."/>
        </authorList>
    </citation>
    <scope>NUCLEOTIDE SEQUENCE [LARGE SCALE GENOMIC DNA]</scope>
    <source>
        <strain evidence="14">NBRC 3753</strain>
    </source>
</reference>
<dbReference type="InterPro" id="IPR048254">
    <property type="entry name" value="CDP_ALCOHOL_P_TRANSF_CS"/>
</dbReference>
<sequence length="189" mass="20203">MNVANALTVLRIVLVPFFAAALLADGGHTVRWRLVATGIFVLAAVTDRFDGHIARRSNLVTDLGKILDPIADKLLIGTALVVLSVLGDLPWWVTAVVLARELAITVMRLFLLRYLVLPASRGGKAKTVLQSVAIGLYLLPLDHLPGVVEVVAAVVMAAAVAVTLATGVDYVRTALRVRRAEHRPPATAH</sequence>
<dbReference type="PANTHER" id="PTHR14269">
    <property type="entry name" value="CDP-DIACYLGLYCEROL--GLYCEROL-3-PHOSPHATE 3-PHOSPHATIDYLTRANSFERASE-RELATED"/>
    <property type="match status" value="1"/>
</dbReference>
<dbReference type="PANTHER" id="PTHR14269:SF52">
    <property type="entry name" value="PHOSPHATIDYLGLYCEROPHOSPHATE SYNTHASE-RELATED"/>
    <property type="match status" value="1"/>
</dbReference>
<dbReference type="EC" id="2.7.8.5" evidence="11"/>
<keyword evidence="6 13" id="KW-1133">Transmembrane helix</keyword>
<evidence type="ECO:0000313" key="14">
    <source>
        <dbReference type="EMBL" id="GEA88309.1"/>
    </source>
</evidence>
<evidence type="ECO:0000256" key="11">
    <source>
        <dbReference type="NCBIfam" id="TIGR00560"/>
    </source>
</evidence>
<keyword evidence="8 13" id="KW-0472">Membrane</keyword>
<evidence type="ECO:0000256" key="8">
    <source>
        <dbReference type="ARBA" id="ARBA00023136"/>
    </source>
</evidence>
<keyword evidence="16" id="KW-1185">Reference proteome</keyword>
<evidence type="ECO:0000313" key="15">
    <source>
        <dbReference type="EMBL" id="MBB2925072.1"/>
    </source>
</evidence>
<proteinExistence type="inferred from homology"/>
<evidence type="ECO:0000256" key="7">
    <source>
        <dbReference type="ARBA" id="ARBA00023098"/>
    </source>
</evidence>
<comment type="caution">
    <text evidence="14">The sequence shown here is derived from an EMBL/GenBank/DDBJ whole genome shotgun (WGS) entry which is preliminary data.</text>
</comment>
<keyword evidence="5 13" id="KW-0812">Transmembrane</keyword>
<evidence type="ECO:0000256" key="4">
    <source>
        <dbReference type="ARBA" id="ARBA00022679"/>
    </source>
</evidence>
<reference evidence="15" key="2">
    <citation type="submission" date="2020-08" db="EMBL/GenBank/DDBJ databases">
        <title>The Agave Microbiome: Exploring the role of microbial communities in plant adaptations to desert environments.</title>
        <authorList>
            <person name="Partida-Martinez L.P."/>
        </authorList>
    </citation>
    <scope>NUCLEOTIDE SEQUENCE [LARGE SCALE GENOMIC DNA]</scope>
    <source>
        <strain evidence="15">RAS26</strain>
    </source>
</reference>
<dbReference type="EMBL" id="BJLR01000019">
    <property type="protein sequence ID" value="GEA88309.1"/>
    <property type="molecule type" value="Genomic_DNA"/>
</dbReference>
<evidence type="ECO:0000256" key="2">
    <source>
        <dbReference type="ARBA" id="ARBA00010441"/>
    </source>
</evidence>
<keyword evidence="3" id="KW-0444">Lipid biosynthesis</keyword>
<organism evidence="14 16">
    <name type="scientific">Cellulomonas cellasea</name>
    <dbReference type="NCBI Taxonomy" id="43670"/>
    <lineage>
        <taxon>Bacteria</taxon>
        <taxon>Bacillati</taxon>
        <taxon>Actinomycetota</taxon>
        <taxon>Actinomycetes</taxon>
        <taxon>Micrococcales</taxon>
        <taxon>Cellulomonadaceae</taxon>
        <taxon>Cellulomonas</taxon>
    </lineage>
</organism>
<accession>A0A4Y3KV48</accession>
<dbReference type="NCBIfam" id="TIGR00560">
    <property type="entry name" value="pgsA"/>
    <property type="match status" value="1"/>
</dbReference>
<evidence type="ECO:0000256" key="3">
    <source>
        <dbReference type="ARBA" id="ARBA00022516"/>
    </source>
</evidence>
<feature type="transmembrane region" description="Helical" evidence="13">
    <location>
        <begin position="150"/>
        <end position="171"/>
    </location>
</feature>
<evidence type="ECO:0000256" key="1">
    <source>
        <dbReference type="ARBA" id="ARBA00004141"/>
    </source>
</evidence>
<keyword evidence="9" id="KW-0594">Phospholipid biosynthesis</keyword>
<dbReference type="RefSeq" id="WP_141372365.1">
    <property type="nucleotide sequence ID" value="NZ_BJLR01000019.1"/>
</dbReference>
<evidence type="ECO:0000256" key="10">
    <source>
        <dbReference type="ARBA" id="ARBA00023264"/>
    </source>
</evidence>
<dbReference type="UniPathway" id="UPA00085"/>
<dbReference type="EMBL" id="JACHVX010000007">
    <property type="protein sequence ID" value="MBB2925072.1"/>
    <property type="molecule type" value="Genomic_DNA"/>
</dbReference>
<dbReference type="InterPro" id="IPR004570">
    <property type="entry name" value="Phosphatidylglycerol_P_synth"/>
</dbReference>
<evidence type="ECO:0000256" key="5">
    <source>
        <dbReference type="ARBA" id="ARBA00022692"/>
    </source>
</evidence>
<comment type="similarity">
    <text evidence="2 12">Belongs to the CDP-alcohol phosphatidyltransferase class-I family.</text>
</comment>
<dbReference type="GO" id="GO:0046474">
    <property type="term" value="P:glycerophospholipid biosynthetic process"/>
    <property type="evidence" value="ECO:0007669"/>
    <property type="project" value="TreeGrafter"/>
</dbReference>
<keyword evidence="7" id="KW-0443">Lipid metabolism</keyword>
<gene>
    <name evidence="14" type="ORF">CCE01nite_22580</name>
    <name evidence="15" type="ORF">FHR80_004010</name>
</gene>
<dbReference type="Gene3D" id="1.20.120.1760">
    <property type="match status" value="1"/>
</dbReference>
<evidence type="ECO:0000256" key="13">
    <source>
        <dbReference type="SAM" id="Phobius"/>
    </source>
</evidence>
<dbReference type="InterPro" id="IPR050324">
    <property type="entry name" value="CDP-alcohol_PTase-I"/>
</dbReference>
<feature type="transmembrane region" description="Helical" evidence="13">
    <location>
        <begin position="7"/>
        <end position="24"/>
    </location>
</feature>
<reference evidence="15" key="3">
    <citation type="submission" date="2020-08" db="EMBL/GenBank/DDBJ databases">
        <authorList>
            <person name="Partida-Martinez L."/>
            <person name="Huntemann M."/>
            <person name="Clum A."/>
            <person name="Wang J."/>
            <person name="Palaniappan K."/>
            <person name="Ritter S."/>
            <person name="Chen I.-M."/>
            <person name="Stamatis D."/>
            <person name="Reddy T."/>
            <person name="O'Malley R."/>
            <person name="Daum C."/>
            <person name="Shapiro N."/>
            <person name="Ivanova N."/>
            <person name="Kyrpides N."/>
            <person name="Woyke T."/>
        </authorList>
    </citation>
    <scope>NUCLEOTIDE SEQUENCE [LARGE SCALE GENOMIC DNA]</scope>
    <source>
        <strain evidence="15">RAS26</strain>
    </source>
</reference>
<dbReference type="Proteomes" id="UP000317046">
    <property type="component" value="Unassembled WGS sequence"/>
</dbReference>
<protein>
    <recommendedName>
        <fullName evidence="11">CDP-diacylglycerol--glycerol-3-phosphate 3-phosphatidyltransferase</fullName>
        <ecNumber evidence="11">2.7.8.5</ecNumber>
    </recommendedName>
</protein>
<dbReference type="PROSITE" id="PS00379">
    <property type="entry name" value="CDP_ALCOHOL_P_TRANSF"/>
    <property type="match status" value="1"/>
</dbReference>
<dbReference type="InterPro" id="IPR043130">
    <property type="entry name" value="CDP-OH_PTrfase_TM_dom"/>
</dbReference>
<evidence type="ECO:0000256" key="9">
    <source>
        <dbReference type="ARBA" id="ARBA00023209"/>
    </source>
</evidence>
<keyword evidence="10" id="KW-1208">Phospholipid metabolism</keyword>
<dbReference type="InterPro" id="IPR000462">
    <property type="entry name" value="CDP-OH_P_trans"/>
</dbReference>
<dbReference type="GO" id="GO:0016020">
    <property type="term" value="C:membrane"/>
    <property type="evidence" value="ECO:0007669"/>
    <property type="project" value="UniProtKB-SubCell"/>
</dbReference>
<evidence type="ECO:0000313" key="16">
    <source>
        <dbReference type="Proteomes" id="UP000317046"/>
    </source>
</evidence>
<comment type="subcellular location">
    <subcellularLocation>
        <location evidence="1">Membrane</location>
        <topology evidence="1">Multi-pass membrane protein</topology>
    </subcellularLocation>
</comment>
<dbReference type="AlphaFoldDB" id="A0A4Y3KV48"/>
<dbReference type="Pfam" id="PF01066">
    <property type="entry name" value="CDP-OH_P_transf"/>
    <property type="match status" value="1"/>
</dbReference>
<dbReference type="PIRSF" id="PIRSF000847">
    <property type="entry name" value="Phos_ph_gly_syn"/>
    <property type="match status" value="1"/>
</dbReference>
<evidence type="ECO:0000256" key="6">
    <source>
        <dbReference type="ARBA" id="ARBA00022989"/>
    </source>
</evidence>
<feature type="transmembrane region" description="Helical" evidence="13">
    <location>
        <begin position="70"/>
        <end position="86"/>
    </location>
</feature>
<dbReference type="GO" id="GO:0008444">
    <property type="term" value="F:CDP-diacylglycerol-glycerol-3-phosphate 3-phosphatidyltransferase activity"/>
    <property type="evidence" value="ECO:0007669"/>
    <property type="project" value="UniProtKB-UniRule"/>
</dbReference>
<name>A0A4Y3KV48_9CELL</name>
<dbReference type="Proteomes" id="UP000518206">
    <property type="component" value="Unassembled WGS sequence"/>
</dbReference>